<dbReference type="InterPro" id="IPR019861">
    <property type="entry name" value="PorP/SprF_Bacteroidetes"/>
</dbReference>
<protein>
    <recommendedName>
        <fullName evidence="2">Type IX secretion system membrane protein PorP/SprF</fullName>
    </recommendedName>
</protein>
<sequence length="357" mass="40050">MNKVLLISKNLRYFMHFFEESQPKLLIMRKNLLFLILLFLGFGAAHAQQDAQFSQNMFNQMAINPGYAGSHDAICATALFRQQWLGFTETVYDHENNVAPQTMLFSLHSNVDAIHGGLGLVVYKDKLGYEDNIAVKFGYAFRMPIQGGTLGIGVMGGFLNKKIDFNNFVYIDPNDPLLTGANNESDMVFDLSFGAYYNKPGVFYAGLSSNQLMQSQTTFSSHFASPQLRRHYYLTGGYQWQLPNNPQFELRPSLFVKSDLASTQFDVNALMYYDNQFWGGLSYRTTDAVAILLGASPFVNSGNRSLESLGIGYSYDVTTSAMGANGRSSGSHEVMLNYCFKIVITIPPDSYRNVRFL</sequence>
<dbReference type="NCBIfam" id="TIGR03519">
    <property type="entry name" value="T9SS_PorP_fam"/>
    <property type="match status" value="1"/>
</dbReference>
<dbReference type="AlphaFoldDB" id="A0A644WRH0"/>
<gene>
    <name evidence="1" type="ORF">SDC9_52353</name>
</gene>
<evidence type="ECO:0000313" key="1">
    <source>
        <dbReference type="EMBL" id="MPM06058.1"/>
    </source>
</evidence>
<proteinExistence type="predicted"/>
<reference evidence="1" key="1">
    <citation type="submission" date="2019-08" db="EMBL/GenBank/DDBJ databases">
        <authorList>
            <person name="Kucharzyk K."/>
            <person name="Murdoch R.W."/>
            <person name="Higgins S."/>
            <person name="Loffler F."/>
        </authorList>
    </citation>
    <scope>NUCLEOTIDE SEQUENCE</scope>
</reference>
<accession>A0A644WRH0</accession>
<dbReference type="EMBL" id="VSSQ01001193">
    <property type="protein sequence ID" value="MPM06058.1"/>
    <property type="molecule type" value="Genomic_DNA"/>
</dbReference>
<comment type="caution">
    <text evidence="1">The sequence shown here is derived from an EMBL/GenBank/DDBJ whole genome shotgun (WGS) entry which is preliminary data.</text>
</comment>
<evidence type="ECO:0008006" key="2">
    <source>
        <dbReference type="Google" id="ProtNLM"/>
    </source>
</evidence>
<name>A0A644WRH0_9ZZZZ</name>
<dbReference type="Pfam" id="PF11751">
    <property type="entry name" value="PorP_SprF"/>
    <property type="match status" value="1"/>
</dbReference>
<organism evidence="1">
    <name type="scientific">bioreactor metagenome</name>
    <dbReference type="NCBI Taxonomy" id="1076179"/>
    <lineage>
        <taxon>unclassified sequences</taxon>
        <taxon>metagenomes</taxon>
        <taxon>ecological metagenomes</taxon>
    </lineage>
</organism>